<protein>
    <recommendedName>
        <fullName evidence="7">Carboxypeptidase</fullName>
        <ecNumber evidence="7">3.4.16.-</ecNumber>
    </recommendedName>
</protein>
<dbReference type="GO" id="GO:0006995">
    <property type="term" value="P:cellular response to nitrogen starvation"/>
    <property type="evidence" value="ECO:0007669"/>
    <property type="project" value="EnsemblFungi"/>
</dbReference>
<dbReference type="GO" id="GO:0046938">
    <property type="term" value="P:phytochelatin biosynthetic process"/>
    <property type="evidence" value="ECO:0007669"/>
    <property type="project" value="EnsemblFungi"/>
</dbReference>
<dbReference type="Gene3D" id="1.10.287.410">
    <property type="match status" value="1"/>
</dbReference>
<sequence>MKIGVFLATAAFVFSEASAFSVPLGSWGRYDSDISQLQLTIDKTESIIEQAAEYFNDSKSLLSPHIYSLWESLARDHPDAVKQALSLSKPVKTSPQSNWLYQVTNDQIPNRKLRIKTPGELGIDSVKQYSGYLDIEDDDKHFFFWFFESRNDPKNDPVVLWINGGPGCSSMTGGLFFELGPSAIGQDLKPIYNPYSWNSNASVIFLDQPVNVGHSYSSKPVKTTVAAGKDFYAFLKLFFQQFPEYSTLPFHISGESYAGHYIPAFAREIISNNDDPNRNFNLSSILIGNGITNPLIQDEYFEPMACGKGGHPAVLNPDQCQFMRDQWPRCKRLLEVCYQNPTALACVPSEIHCGVIKQPFRETGLNVYDMRVPCGNSSLCYVQEEWITEYMNLPEIKLAIGSEVESFVGCDHDVGA</sequence>
<evidence type="ECO:0000256" key="6">
    <source>
        <dbReference type="ARBA" id="ARBA00023180"/>
    </source>
</evidence>
<dbReference type="PRINTS" id="PR00724">
    <property type="entry name" value="CRBOXYPTASEC"/>
</dbReference>
<dbReference type="AlphaFoldDB" id="A0A167FRJ1"/>
<dbReference type="InterPro" id="IPR018202">
    <property type="entry name" value="Ser_caboxypep_ser_AS"/>
</dbReference>
<evidence type="ECO:0000313" key="8">
    <source>
        <dbReference type="EMBL" id="ANB15612.1"/>
    </source>
</evidence>
<dbReference type="OrthoDB" id="443318at2759"/>
<evidence type="ECO:0000256" key="1">
    <source>
        <dbReference type="ARBA" id="ARBA00009431"/>
    </source>
</evidence>
<keyword evidence="6" id="KW-0325">Glycoprotein</keyword>
<dbReference type="GO" id="GO:0004185">
    <property type="term" value="F:serine-type carboxypeptidase activity"/>
    <property type="evidence" value="ECO:0007669"/>
    <property type="project" value="UniProtKB-UniRule"/>
</dbReference>
<dbReference type="SUPFAM" id="SSF53474">
    <property type="entry name" value="alpha/beta-Hydrolases"/>
    <property type="match status" value="1"/>
</dbReference>
<proteinExistence type="inferred from homology"/>
<feature type="signal peptide" evidence="7">
    <location>
        <begin position="1"/>
        <end position="19"/>
    </location>
</feature>
<dbReference type="KEGG" id="slb:AWJ20_3249"/>
<feature type="chain" id="PRO_5007749153" description="Carboxypeptidase" evidence="7">
    <location>
        <begin position="20"/>
        <end position="416"/>
    </location>
</feature>
<evidence type="ECO:0000256" key="7">
    <source>
        <dbReference type="RuleBase" id="RU361156"/>
    </source>
</evidence>
<evidence type="ECO:0000313" key="9">
    <source>
        <dbReference type="Proteomes" id="UP000189580"/>
    </source>
</evidence>
<dbReference type="PROSITE" id="PS00131">
    <property type="entry name" value="CARBOXYPEPT_SER_SER"/>
    <property type="match status" value="1"/>
</dbReference>
<organism evidence="8 9">
    <name type="scientific">Sugiyamaella lignohabitans</name>
    <dbReference type="NCBI Taxonomy" id="796027"/>
    <lineage>
        <taxon>Eukaryota</taxon>
        <taxon>Fungi</taxon>
        <taxon>Dikarya</taxon>
        <taxon>Ascomycota</taxon>
        <taxon>Saccharomycotina</taxon>
        <taxon>Dipodascomycetes</taxon>
        <taxon>Dipodascales</taxon>
        <taxon>Trichomonascaceae</taxon>
        <taxon>Sugiyamaella</taxon>
    </lineage>
</organism>
<keyword evidence="3 7" id="KW-0645">Protease</keyword>
<dbReference type="EMBL" id="CP014503">
    <property type="protein sequence ID" value="ANB15612.1"/>
    <property type="molecule type" value="Genomic_DNA"/>
</dbReference>
<dbReference type="GO" id="GO:0031638">
    <property type="term" value="P:zymogen activation"/>
    <property type="evidence" value="ECO:0007669"/>
    <property type="project" value="EnsemblFungi"/>
</dbReference>
<evidence type="ECO:0000256" key="2">
    <source>
        <dbReference type="ARBA" id="ARBA00022645"/>
    </source>
</evidence>
<keyword evidence="9" id="KW-1185">Reference proteome</keyword>
<name>A0A167FRJ1_9ASCO</name>
<dbReference type="PANTHER" id="PTHR11802:SF113">
    <property type="entry name" value="SERINE CARBOXYPEPTIDASE CTSA-4.1"/>
    <property type="match status" value="1"/>
</dbReference>
<dbReference type="EC" id="3.4.16.-" evidence="7"/>
<evidence type="ECO:0000256" key="4">
    <source>
        <dbReference type="ARBA" id="ARBA00022729"/>
    </source>
</evidence>
<dbReference type="InterPro" id="IPR029058">
    <property type="entry name" value="AB_hydrolase_fold"/>
</dbReference>
<keyword evidence="5 7" id="KW-0378">Hydrolase</keyword>
<dbReference type="PANTHER" id="PTHR11802">
    <property type="entry name" value="SERINE PROTEASE FAMILY S10 SERINE CARBOXYPEPTIDASE"/>
    <property type="match status" value="1"/>
</dbReference>
<keyword evidence="2 7" id="KW-0121">Carboxypeptidase</keyword>
<dbReference type="GO" id="GO:0016236">
    <property type="term" value="P:macroautophagy"/>
    <property type="evidence" value="ECO:0007669"/>
    <property type="project" value="EnsemblFungi"/>
</dbReference>
<reference evidence="8 9" key="1">
    <citation type="submission" date="2016-02" db="EMBL/GenBank/DDBJ databases">
        <title>Complete genome sequence and transcriptome regulation of the pentose utilising yeast Sugiyamaella lignohabitans.</title>
        <authorList>
            <person name="Bellasio M."/>
            <person name="Peymann A."/>
            <person name="Valli M."/>
            <person name="Sipitzky M."/>
            <person name="Graf A."/>
            <person name="Sauer M."/>
            <person name="Marx H."/>
            <person name="Mattanovich D."/>
        </authorList>
    </citation>
    <scope>NUCLEOTIDE SEQUENCE [LARGE SCALE GENOMIC DNA]</scope>
    <source>
        <strain evidence="8 9">CBS 10342</strain>
    </source>
</reference>
<dbReference type="Proteomes" id="UP000189580">
    <property type="component" value="Chromosome b"/>
</dbReference>
<dbReference type="GO" id="GO:0000328">
    <property type="term" value="C:fungal-type vacuole lumen"/>
    <property type="evidence" value="ECO:0007669"/>
    <property type="project" value="EnsemblFungi"/>
</dbReference>
<evidence type="ECO:0000256" key="3">
    <source>
        <dbReference type="ARBA" id="ARBA00022670"/>
    </source>
</evidence>
<dbReference type="RefSeq" id="XP_018738089.1">
    <property type="nucleotide sequence ID" value="XM_018880252.1"/>
</dbReference>
<dbReference type="GeneID" id="30035250"/>
<accession>A0A167FRJ1</accession>
<dbReference type="Gene3D" id="3.40.50.1820">
    <property type="entry name" value="alpha/beta hydrolase"/>
    <property type="match status" value="1"/>
</dbReference>
<dbReference type="InterPro" id="IPR001563">
    <property type="entry name" value="Peptidase_S10"/>
</dbReference>
<evidence type="ECO:0000256" key="5">
    <source>
        <dbReference type="ARBA" id="ARBA00022801"/>
    </source>
</evidence>
<comment type="similarity">
    <text evidence="1 7">Belongs to the peptidase S10 family.</text>
</comment>
<dbReference type="Pfam" id="PF00450">
    <property type="entry name" value="Peptidase_S10"/>
    <property type="match status" value="1"/>
</dbReference>
<keyword evidence="4 7" id="KW-0732">Signal</keyword>
<gene>
    <name evidence="8" type="primary">PRC1</name>
    <name evidence="8" type="ORF">AWJ20_3249</name>
</gene>